<protein>
    <submittedName>
        <fullName evidence="1">Uncharacterized protein</fullName>
    </submittedName>
</protein>
<dbReference type="GeneID" id="27139337"/>
<evidence type="ECO:0000313" key="2">
    <source>
        <dbReference type="Proteomes" id="UP000073604"/>
    </source>
</evidence>
<name>A0A142CTH9_9EURY</name>
<keyword evidence="2" id="KW-1185">Reference proteome</keyword>
<reference evidence="2" key="1">
    <citation type="submission" date="2016-03" db="EMBL/GenBank/DDBJ databases">
        <authorList>
            <person name="Oger P.M."/>
        </authorList>
    </citation>
    <scope>NUCLEOTIDE SEQUENCE [LARGE SCALE GENOMIC DNA]</scope>
    <source>
        <strain evidence="2">OG-1</strain>
    </source>
</reference>
<proteinExistence type="predicted"/>
<dbReference type="OrthoDB" id="85873at2157"/>
<dbReference type="AlphaFoldDB" id="A0A142CTH9"/>
<dbReference type="RefSeq" id="WP_062387460.1">
    <property type="nucleotide sequence ID" value="NZ_CP014750.1"/>
</dbReference>
<gene>
    <name evidence="1" type="ORF">A0127_02285</name>
</gene>
<evidence type="ECO:0000313" key="1">
    <source>
        <dbReference type="EMBL" id="AMQ18081.1"/>
    </source>
</evidence>
<organism evidence="1 2">
    <name type="scientific">Thermococcus peptonophilus</name>
    <dbReference type="NCBI Taxonomy" id="53952"/>
    <lineage>
        <taxon>Archaea</taxon>
        <taxon>Methanobacteriati</taxon>
        <taxon>Methanobacteriota</taxon>
        <taxon>Thermococci</taxon>
        <taxon>Thermococcales</taxon>
        <taxon>Thermococcaceae</taxon>
        <taxon>Thermococcus</taxon>
    </lineage>
</organism>
<dbReference type="Proteomes" id="UP000073604">
    <property type="component" value="Chromosome"/>
</dbReference>
<sequence>MKSRFEVLLEDLGGRFTKDDIPKMRDAILALRQVMELPVSYLNPSSGYHPVVVFKKRFGRIVKEVPVSLLELKILNRYNMPGWRREVEFWLDNDIAVHESLLGVDAVLIGDPRTLNRIGDALRRIAQYMSVRPRKLVLFYNSVYLDYGGGRYILLTLRGNDIELRLIRMKLSEAASYLGKAVEYMDSAFGNKNIEFYKVLFTYATSTYSTFDWFFHKYLYPNLNPEQREFFEEMQDYRNFLRLLYSYVNRLNKDRLGDSVGIRVVRRGNPHRPLEIEITFTNRGIQVERYVRTAHISFMV</sequence>
<dbReference type="EMBL" id="CP014750">
    <property type="protein sequence ID" value="AMQ18081.1"/>
    <property type="molecule type" value="Genomic_DNA"/>
</dbReference>
<accession>A0A142CTH9</accession>
<dbReference type="KEGG" id="tpep:A0127_02285"/>
<dbReference type="STRING" id="53952.A0127_02285"/>